<dbReference type="Proteomes" id="UP000324285">
    <property type="component" value="Chromosome"/>
</dbReference>
<protein>
    <submittedName>
        <fullName evidence="1">PIG-L family deacetylase</fullName>
    </submittedName>
</protein>
<sequence length="430" mass="47715">MPTRRDHSLPLAPDLTLPARLDGQGLLHVDAVQGEGFSIGATTWLLEVTYHAGGRWKLPGVTTVENGQIRFTQYFECNESGKRLLNLSGIQSFDGIELRKAHCTLDQGMRLLGFKRPPLEDGPLMIIAPHPDDAELAAFGLYQHYAKNTWVVTLTAGETLKRLDKQYLPQLDDDLASACRRKGHIRAWNSATTPLLAGVPVEQLVMLGYFNDTLSAMLAEPDKEIPSHGASGISVSDFRRWNHTSLASDQSPTINCGKSLLADLTALLDDIRPTTLVVTHPDIDPHKDHQAAASWLAQAMVQSQHQPQRVLLYANHLKGVRGFPRGPVFAAAGIWPIAADRQGPLSSRIFSEPLDTETIREKAVAMDSMHDLRARTHLDKAIKQWLAWRLSGLPKSARASFGEHDYFRTHLKAQENFTEVTAEQFMAHLN</sequence>
<keyword evidence="2" id="KW-1185">Reference proteome</keyword>
<evidence type="ECO:0000313" key="2">
    <source>
        <dbReference type="Proteomes" id="UP000324285"/>
    </source>
</evidence>
<accession>A0A5C1NIB4</accession>
<dbReference type="Gene3D" id="3.40.50.10320">
    <property type="entry name" value="LmbE-like"/>
    <property type="match status" value="1"/>
</dbReference>
<evidence type="ECO:0000313" key="1">
    <source>
        <dbReference type="EMBL" id="QEM82168.1"/>
    </source>
</evidence>
<dbReference type="KEGG" id="hbh:E4T21_11885"/>
<reference evidence="1" key="1">
    <citation type="submission" date="2021-02" db="EMBL/GenBank/DDBJ databases">
        <title>Strain Y2R2, a novel species of the genus Halomonas.</title>
        <authorList>
            <person name="Huang H."/>
        </authorList>
    </citation>
    <scope>NUCLEOTIDE SEQUENCE</scope>
    <source>
        <strain evidence="1">Y2R2</strain>
    </source>
</reference>
<proteinExistence type="predicted"/>
<dbReference type="RefSeq" id="WP_149285178.1">
    <property type="nucleotide sequence ID" value="NZ_CP038437.2"/>
</dbReference>
<dbReference type="SUPFAM" id="SSF102588">
    <property type="entry name" value="LmbE-like"/>
    <property type="match status" value="1"/>
</dbReference>
<organism evidence="1 2">
    <name type="scientific">Halomonas binhaiensis</name>
    <dbReference type="NCBI Taxonomy" id="2562282"/>
    <lineage>
        <taxon>Bacteria</taxon>
        <taxon>Pseudomonadati</taxon>
        <taxon>Pseudomonadota</taxon>
        <taxon>Gammaproteobacteria</taxon>
        <taxon>Oceanospirillales</taxon>
        <taxon>Halomonadaceae</taxon>
        <taxon>Halomonas</taxon>
    </lineage>
</organism>
<dbReference type="InterPro" id="IPR003737">
    <property type="entry name" value="GlcNAc_PI_deacetylase-related"/>
</dbReference>
<dbReference type="AlphaFoldDB" id="A0A5C1NIB4"/>
<gene>
    <name evidence="1" type="ORF">E4T21_11885</name>
</gene>
<dbReference type="EMBL" id="CP038437">
    <property type="protein sequence ID" value="QEM82168.1"/>
    <property type="molecule type" value="Genomic_DNA"/>
</dbReference>
<dbReference type="InterPro" id="IPR024078">
    <property type="entry name" value="LmbE-like_dom_sf"/>
</dbReference>
<dbReference type="OrthoDB" id="7007936at2"/>
<dbReference type="Pfam" id="PF02585">
    <property type="entry name" value="PIG-L"/>
    <property type="match status" value="1"/>
</dbReference>
<name>A0A5C1NIB4_9GAMM</name>